<evidence type="ECO:0000313" key="4">
    <source>
        <dbReference type="WBParaSite" id="ACRNAN_scaffold7760.g10645.t1"/>
    </source>
</evidence>
<dbReference type="WBParaSite" id="ACRNAN_scaffold7760.g10645.t1">
    <property type="protein sequence ID" value="ACRNAN_scaffold7760.g10645.t1"/>
    <property type="gene ID" value="ACRNAN_scaffold7760.g10645"/>
</dbReference>
<name>A0A914EEM5_9BILA</name>
<accession>A0A914EEM5</accession>
<evidence type="ECO:0000313" key="3">
    <source>
        <dbReference type="Proteomes" id="UP000887540"/>
    </source>
</evidence>
<dbReference type="AlphaFoldDB" id="A0A914EEM5"/>
<keyword evidence="2" id="KW-0732">Signal</keyword>
<evidence type="ECO:0000256" key="1">
    <source>
        <dbReference type="SAM" id="Phobius"/>
    </source>
</evidence>
<feature type="transmembrane region" description="Helical" evidence="1">
    <location>
        <begin position="60"/>
        <end position="84"/>
    </location>
</feature>
<keyword evidence="3" id="KW-1185">Reference proteome</keyword>
<evidence type="ECO:0000256" key="2">
    <source>
        <dbReference type="SAM" id="SignalP"/>
    </source>
</evidence>
<reference evidence="4" key="1">
    <citation type="submission" date="2022-11" db="UniProtKB">
        <authorList>
            <consortium name="WormBaseParasite"/>
        </authorList>
    </citation>
    <scope>IDENTIFICATION</scope>
</reference>
<keyword evidence="1" id="KW-0812">Transmembrane</keyword>
<dbReference type="Proteomes" id="UP000887540">
    <property type="component" value="Unplaced"/>
</dbReference>
<proteinExistence type="predicted"/>
<keyword evidence="1" id="KW-0472">Membrane</keyword>
<keyword evidence="1" id="KW-1133">Transmembrane helix</keyword>
<feature type="chain" id="PRO_5037273592" evidence="2">
    <location>
        <begin position="19"/>
        <end position="86"/>
    </location>
</feature>
<protein>
    <submittedName>
        <fullName evidence="4">Uncharacterized protein</fullName>
    </submittedName>
</protein>
<sequence length="86" mass="9720">MRTLFIFLAVALASVAYAQFANGQGQPYQFRQYASNYGYGANGYGTGYNNNYNNRQFDPYWNSASVSKISVAASLLTMICAYFFRY</sequence>
<organism evidence="3 4">
    <name type="scientific">Acrobeloides nanus</name>
    <dbReference type="NCBI Taxonomy" id="290746"/>
    <lineage>
        <taxon>Eukaryota</taxon>
        <taxon>Metazoa</taxon>
        <taxon>Ecdysozoa</taxon>
        <taxon>Nematoda</taxon>
        <taxon>Chromadorea</taxon>
        <taxon>Rhabditida</taxon>
        <taxon>Tylenchina</taxon>
        <taxon>Cephalobomorpha</taxon>
        <taxon>Cephaloboidea</taxon>
        <taxon>Cephalobidae</taxon>
        <taxon>Acrobeloides</taxon>
    </lineage>
</organism>
<feature type="signal peptide" evidence="2">
    <location>
        <begin position="1"/>
        <end position="18"/>
    </location>
</feature>